<keyword evidence="2" id="KW-1003">Cell membrane</keyword>
<evidence type="ECO:0000256" key="2">
    <source>
        <dbReference type="ARBA" id="ARBA00022475"/>
    </source>
</evidence>
<feature type="domain" description="ABC3 transporter permease C-terminal" evidence="7">
    <location>
        <begin position="701"/>
        <end position="801"/>
    </location>
</feature>
<proteinExistence type="predicted"/>
<protein>
    <submittedName>
        <fullName evidence="9">Putative ABC transport system permease protein</fullName>
    </submittedName>
</protein>
<evidence type="ECO:0000259" key="8">
    <source>
        <dbReference type="Pfam" id="PF12704"/>
    </source>
</evidence>
<feature type="transmembrane region" description="Helical" evidence="6">
    <location>
        <begin position="394"/>
        <end position="420"/>
    </location>
</feature>
<feature type="transmembrane region" description="Helical" evidence="6">
    <location>
        <begin position="301"/>
        <end position="323"/>
    </location>
</feature>
<feature type="domain" description="ABC3 transporter permease C-terminal" evidence="7">
    <location>
        <begin position="306"/>
        <end position="411"/>
    </location>
</feature>
<dbReference type="InterPro" id="IPR050250">
    <property type="entry name" value="Macrolide_Exporter_MacB"/>
</dbReference>
<dbReference type="RefSeq" id="WP_089356880.1">
    <property type="nucleotide sequence ID" value="NZ_FZPD01000003.1"/>
</dbReference>
<evidence type="ECO:0000259" key="7">
    <source>
        <dbReference type="Pfam" id="PF02687"/>
    </source>
</evidence>
<dbReference type="GO" id="GO:0005886">
    <property type="term" value="C:plasma membrane"/>
    <property type="evidence" value="ECO:0007669"/>
    <property type="project" value="UniProtKB-SubCell"/>
</dbReference>
<dbReference type="InterPro" id="IPR025857">
    <property type="entry name" value="MacB_PCD"/>
</dbReference>
<dbReference type="InterPro" id="IPR003838">
    <property type="entry name" value="ABC3_permease_C"/>
</dbReference>
<keyword evidence="3 6" id="KW-0812">Transmembrane</keyword>
<evidence type="ECO:0000256" key="1">
    <source>
        <dbReference type="ARBA" id="ARBA00004651"/>
    </source>
</evidence>
<dbReference type="OrthoDB" id="5933722at2"/>
<evidence type="ECO:0000256" key="5">
    <source>
        <dbReference type="ARBA" id="ARBA00023136"/>
    </source>
</evidence>
<sequence length="821" mass="92602">MIKKNIKLAFRTLLRSKSFSIINIIGLGLGIGVSLLILKFVSFELSFDKHYTDYDQIYRVPLKRDTPDGTVIKASNVPALAPAITEQIPEVKFAARLFRQNITEPLCIASHKSENGIVSFNLEEAYYADPSLLDIFSYDLIAGSNLSGLKEPNTIILTQTLADKLFKHDSPIGKTISIQTGGMEHLLTELQLLVTGVIADPKKHSHLQFEALISYSTFEENFLTNLTGHWGWTQFHTYIKTTESADLQSLQQKINDLVPTTYKESLAEIGYVHESLLQPVDKIHLNSGFLEEPTSTYSKTMIIIFMIMAFFILAVAWINYINLTTAQSLKRSKEIGIRKVIGAQRTHLIHQFLTEALLFNVLGLLVGLGIVKFIEPFLESIIGRSMEWPPGFNVLSVGVILLLITIIGVIVAGGYPSLVISSYQPLKVLKGKLTVSRSGILMRKGLVVFQFMISIILITTTLFVYRQLTFMQNQDLGIDLDQTLVIKANVGGDSNYRKFNLLKERLRDIPFINSVTATSTIPAKDVASQVFSPLDNKGDEFISGIFAVDYDFIQSFGLNLVAGRSFERTYGSDTSAILVSESTAKRLGYTNVEDAINKDVFYSRFDKRLKIIGVISDYYHSSVKNDKPRLVYQLKHSINPYAPYAYYLVRFKTNNLNEALQSIETAWQTVLPEYQYDAFFLDEYFNQQYLNELRFSKLTGFFAAFAMLIGAMGLFGLVSFTFSLKIKEVGIRRALGASMISLQKHFWKDYLQLIFIAAAIATPICYFSISEWLSSYPIRIQIEWWMLMLPILALSILILLIVGRETLRVGSINPSKTLKQE</sequence>
<keyword evidence="5 6" id="KW-0472">Membrane</keyword>
<accession>A0A239JHT7</accession>
<name>A0A239JHT7_EKHLU</name>
<organism evidence="9 10">
    <name type="scientific">Ekhidna lutea</name>
    <dbReference type="NCBI Taxonomy" id="447679"/>
    <lineage>
        <taxon>Bacteria</taxon>
        <taxon>Pseudomonadati</taxon>
        <taxon>Bacteroidota</taxon>
        <taxon>Cytophagia</taxon>
        <taxon>Cytophagales</taxon>
        <taxon>Reichenbachiellaceae</taxon>
        <taxon>Ekhidna</taxon>
    </lineage>
</organism>
<dbReference type="Pfam" id="PF12704">
    <property type="entry name" value="MacB_PCD"/>
    <property type="match status" value="2"/>
</dbReference>
<dbReference type="EMBL" id="FZPD01000003">
    <property type="protein sequence ID" value="SNT05142.1"/>
    <property type="molecule type" value="Genomic_DNA"/>
</dbReference>
<evidence type="ECO:0000256" key="4">
    <source>
        <dbReference type="ARBA" id="ARBA00022989"/>
    </source>
</evidence>
<feature type="transmembrane region" description="Helical" evidence="6">
    <location>
        <begin position="441"/>
        <end position="465"/>
    </location>
</feature>
<keyword evidence="10" id="KW-1185">Reference proteome</keyword>
<dbReference type="PANTHER" id="PTHR30572">
    <property type="entry name" value="MEMBRANE COMPONENT OF TRANSPORTER-RELATED"/>
    <property type="match status" value="1"/>
</dbReference>
<dbReference type="GO" id="GO:0022857">
    <property type="term" value="F:transmembrane transporter activity"/>
    <property type="evidence" value="ECO:0007669"/>
    <property type="project" value="TreeGrafter"/>
</dbReference>
<dbReference type="PANTHER" id="PTHR30572:SF18">
    <property type="entry name" value="ABC-TYPE MACROLIDE FAMILY EXPORT SYSTEM PERMEASE COMPONENT 2"/>
    <property type="match status" value="1"/>
</dbReference>
<feature type="transmembrane region" description="Helical" evidence="6">
    <location>
        <begin position="784"/>
        <end position="802"/>
    </location>
</feature>
<evidence type="ECO:0000256" key="6">
    <source>
        <dbReference type="SAM" id="Phobius"/>
    </source>
</evidence>
<feature type="transmembrane region" description="Helical" evidence="6">
    <location>
        <begin position="701"/>
        <end position="724"/>
    </location>
</feature>
<dbReference type="AlphaFoldDB" id="A0A239JHT7"/>
<comment type="subcellular location">
    <subcellularLocation>
        <location evidence="1">Cell membrane</location>
        <topology evidence="1">Multi-pass membrane protein</topology>
    </subcellularLocation>
</comment>
<gene>
    <name evidence="9" type="ORF">SAMN05421640_2172</name>
</gene>
<dbReference type="Proteomes" id="UP000198393">
    <property type="component" value="Unassembled WGS sequence"/>
</dbReference>
<feature type="transmembrane region" description="Helical" evidence="6">
    <location>
        <begin position="352"/>
        <end position="374"/>
    </location>
</feature>
<dbReference type="Pfam" id="PF02687">
    <property type="entry name" value="FtsX"/>
    <property type="match status" value="2"/>
</dbReference>
<feature type="domain" description="MacB-like periplasmic core" evidence="8">
    <location>
        <begin position="452"/>
        <end position="622"/>
    </location>
</feature>
<reference evidence="9 10" key="1">
    <citation type="submission" date="2017-06" db="EMBL/GenBank/DDBJ databases">
        <authorList>
            <person name="Kim H.J."/>
            <person name="Triplett B.A."/>
        </authorList>
    </citation>
    <scope>NUCLEOTIDE SEQUENCE [LARGE SCALE GENOMIC DNA]</scope>
    <source>
        <strain evidence="9 10">DSM 19307</strain>
    </source>
</reference>
<feature type="domain" description="MacB-like periplasmic core" evidence="8">
    <location>
        <begin position="20"/>
        <end position="256"/>
    </location>
</feature>
<evidence type="ECO:0000313" key="9">
    <source>
        <dbReference type="EMBL" id="SNT05142.1"/>
    </source>
</evidence>
<feature type="transmembrane region" description="Helical" evidence="6">
    <location>
        <begin position="21"/>
        <end position="41"/>
    </location>
</feature>
<evidence type="ECO:0000256" key="3">
    <source>
        <dbReference type="ARBA" id="ARBA00022692"/>
    </source>
</evidence>
<evidence type="ECO:0000313" key="10">
    <source>
        <dbReference type="Proteomes" id="UP000198393"/>
    </source>
</evidence>
<keyword evidence="4 6" id="KW-1133">Transmembrane helix</keyword>
<feature type="transmembrane region" description="Helical" evidence="6">
    <location>
        <begin position="750"/>
        <end position="769"/>
    </location>
</feature>